<dbReference type="AlphaFoldDB" id="A0AAD6RQ00"/>
<gene>
    <name evidence="1" type="ORF">NC653_002800</name>
</gene>
<protein>
    <submittedName>
        <fullName evidence="1">Uncharacterized protein</fullName>
    </submittedName>
</protein>
<accession>A0AAD6RQ00</accession>
<evidence type="ECO:0000313" key="2">
    <source>
        <dbReference type="Proteomes" id="UP001164929"/>
    </source>
</evidence>
<sequence>MTIGLQEISWCKRPCVVNLSEFLQNMCQDFLPIKHTSKVICAVMSIIVDSCWILLQIILHPWSLDNRVK</sequence>
<comment type="caution">
    <text evidence="1">The sequence shown here is derived from an EMBL/GenBank/DDBJ whole genome shotgun (WGS) entry which is preliminary data.</text>
</comment>
<reference evidence="1 2" key="1">
    <citation type="journal article" date="2023" name="Mol. Ecol. Resour.">
        <title>Chromosome-level genome assembly of a triploid poplar Populus alba 'Berolinensis'.</title>
        <authorList>
            <person name="Chen S."/>
            <person name="Yu Y."/>
            <person name="Wang X."/>
            <person name="Wang S."/>
            <person name="Zhang T."/>
            <person name="Zhou Y."/>
            <person name="He R."/>
            <person name="Meng N."/>
            <person name="Wang Y."/>
            <person name="Liu W."/>
            <person name="Liu Z."/>
            <person name="Liu J."/>
            <person name="Guo Q."/>
            <person name="Huang H."/>
            <person name="Sederoff R.R."/>
            <person name="Wang G."/>
            <person name="Qu G."/>
            <person name="Chen S."/>
        </authorList>
    </citation>
    <scope>NUCLEOTIDE SEQUENCE [LARGE SCALE GENOMIC DNA]</scope>
    <source>
        <strain evidence="1">SC-2020</strain>
    </source>
</reference>
<keyword evidence="2" id="KW-1185">Reference proteome</keyword>
<organism evidence="1 2">
    <name type="scientific">Populus alba x Populus x berolinensis</name>
    <dbReference type="NCBI Taxonomy" id="444605"/>
    <lineage>
        <taxon>Eukaryota</taxon>
        <taxon>Viridiplantae</taxon>
        <taxon>Streptophyta</taxon>
        <taxon>Embryophyta</taxon>
        <taxon>Tracheophyta</taxon>
        <taxon>Spermatophyta</taxon>
        <taxon>Magnoliopsida</taxon>
        <taxon>eudicotyledons</taxon>
        <taxon>Gunneridae</taxon>
        <taxon>Pentapetalae</taxon>
        <taxon>rosids</taxon>
        <taxon>fabids</taxon>
        <taxon>Malpighiales</taxon>
        <taxon>Salicaceae</taxon>
        <taxon>Saliceae</taxon>
        <taxon>Populus</taxon>
    </lineage>
</organism>
<dbReference type="EMBL" id="JAQIZT010000001">
    <property type="protein sequence ID" value="KAJ7012872.1"/>
    <property type="molecule type" value="Genomic_DNA"/>
</dbReference>
<evidence type="ECO:0000313" key="1">
    <source>
        <dbReference type="EMBL" id="KAJ7012872.1"/>
    </source>
</evidence>
<proteinExistence type="predicted"/>
<name>A0AAD6RQ00_9ROSI</name>
<dbReference type="Proteomes" id="UP001164929">
    <property type="component" value="Chromosome 1"/>
</dbReference>